<evidence type="ECO:0000256" key="8">
    <source>
        <dbReference type="ARBA" id="ARBA00023012"/>
    </source>
</evidence>
<evidence type="ECO:0000256" key="9">
    <source>
        <dbReference type="SAM" id="Phobius"/>
    </source>
</evidence>
<dbReference type="InterPro" id="IPR003594">
    <property type="entry name" value="HATPase_dom"/>
</dbReference>
<dbReference type="Pfam" id="PF23539">
    <property type="entry name" value="DUF7134"/>
    <property type="match status" value="1"/>
</dbReference>
<dbReference type="Gene3D" id="1.20.5.1930">
    <property type="match status" value="1"/>
</dbReference>
<evidence type="ECO:0000256" key="6">
    <source>
        <dbReference type="ARBA" id="ARBA00022777"/>
    </source>
</evidence>
<feature type="transmembrane region" description="Helical" evidence="9">
    <location>
        <begin position="57"/>
        <end position="76"/>
    </location>
</feature>
<keyword evidence="4" id="KW-0808">Transferase</keyword>
<keyword evidence="3" id="KW-0597">Phosphoprotein</keyword>
<evidence type="ECO:0000256" key="7">
    <source>
        <dbReference type="ARBA" id="ARBA00022840"/>
    </source>
</evidence>
<keyword evidence="8" id="KW-0902">Two-component regulatory system</keyword>
<dbReference type="Gene3D" id="3.30.565.10">
    <property type="entry name" value="Histidine kinase-like ATPase, C-terminal domain"/>
    <property type="match status" value="1"/>
</dbReference>
<dbReference type="InterPro" id="IPR036890">
    <property type="entry name" value="HATPase_C_sf"/>
</dbReference>
<dbReference type="Proteomes" id="UP001160499">
    <property type="component" value="Unassembled WGS sequence"/>
</dbReference>
<keyword evidence="9" id="KW-0812">Transmembrane</keyword>
<evidence type="ECO:0000313" key="12">
    <source>
        <dbReference type="Proteomes" id="UP001160499"/>
    </source>
</evidence>
<keyword evidence="12" id="KW-1185">Reference proteome</keyword>
<evidence type="ECO:0000256" key="3">
    <source>
        <dbReference type="ARBA" id="ARBA00022553"/>
    </source>
</evidence>
<sequence length="365" mass="38939">MTLNGMRSPRIVDRLVALAVALLTVVPVLLVSGRWWVVLLALLASVPVLWRRRAPVVVTLVVGAAMSVMVLWQKPLLLPWGPLVGVYTVAALSRPLVRLVSLPVTVAAVYVSLTLPRESSDAYPLMGTAFFAAFALGTAEQARRLQAAEHAERARRLEQERAAAVLRERARIARDMHDIVTHSVGLMVVQAEAGPFARREEAGECGDAQREVFDRIADTGRATLTQLRGLLGVLRDGPAGALQPGLGALADLVRAFELPVELAVEGVPRSLPPEVGVAAYRIVQEALTNVRKHAAASAVSVQVRWGGGLEIEIADNGRGGSPRPGGQGIIGMQERVARCGGTVRTGPGVQGFTVLARFPVERDAC</sequence>
<dbReference type="Pfam" id="PF02518">
    <property type="entry name" value="HATPase_c"/>
    <property type="match status" value="1"/>
</dbReference>
<keyword evidence="6 11" id="KW-0418">Kinase</keyword>
<comment type="catalytic activity">
    <reaction evidence="1">
        <text>ATP + protein L-histidine = ADP + protein N-phospho-L-histidine.</text>
        <dbReference type="EC" id="2.7.13.3"/>
    </reaction>
</comment>
<dbReference type="PANTHER" id="PTHR24421:SF10">
    <property type="entry name" value="NITRATE_NITRITE SENSOR PROTEIN NARQ"/>
    <property type="match status" value="1"/>
</dbReference>
<feature type="domain" description="Histidine kinase/HSP90-like ATPase" evidence="10">
    <location>
        <begin position="274"/>
        <end position="362"/>
    </location>
</feature>
<dbReference type="EMBL" id="JARXVH010000045">
    <property type="protein sequence ID" value="MDH6222822.1"/>
    <property type="molecule type" value="Genomic_DNA"/>
</dbReference>
<accession>A0ABT6M2R9</accession>
<gene>
    <name evidence="11" type="ORF">M2283_010174</name>
</gene>
<dbReference type="InterPro" id="IPR011712">
    <property type="entry name" value="Sig_transdc_His_kin_sub3_dim/P"/>
</dbReference>
<evidence type="ECO:0000256" key="1">
    <source>
        <dbReference type="ARBA" id="ARBA00000085"/>
    </source>
</evidence>
<reference evidence="11 12" key="1">
    <citation type="submission" date="2023-04" db="EMBL/GenBank/DDBJ databases">
        <title>Forest soil microbial communities from Buena Vista Peninsula, Colon Province, Panama.</title>
        <authorList>
            <person name="Bouskill N."/>
        </authorList>
    </citation>
    <scope>NUCLEOTIDE SEQUENCE [LARGE SCALE GENOMIC DNA]</scope>
    <source>
        <strain evidence="11 12">GGS1</strain>
    </source>
</reference>
<comment type="caution">
    <text evidence="11">The sequence shown here is derived from an EMBL/GenBank/DDBJ whole genome shotgun (WGS) entry which is preliminary data.</text>
</comment>
<evidence type="ECO:0000259" key="10">
    <source>
        <dbReference type="SMART" id="SM00387"/>
    </source>
</evidence>
<dbReference type="Pfam" id="PF07730">
    <property type="entry name" value="HisKA_3"/>
    <property type="match status" value="1"/>
</dbReference>
<protein>
    <recommendedName>
        <fullName evidence="2">histidine kinase</fullName>
        <ecNumber evidence="2">2.7.13.3</ecNumber>
    </recommendedName>
</protein>
<name>A0ABT6M2R9_9ACTN</name>
<feature type="transmembrane region" description="Helical" evidence="9">
    <location>
        <begin position="12"/>
        <end position="29"/>
    </location>
</feature>
<dbReference type="PANTHER" id="PTHR24421">
    <property type="entry name" value="NITRATE/NITRITE SENSOR PROTEIN NARX-RELATED"/>
    <property type="match status" value="1"/>
</dbReference>
<keyword evidence="9" id="KW-1133">Transmembrane helix</keyword>
<keyword evidence="7" id="KW-0067">ATP-binding</keyword>
<dbReference type="InterPro" id="IPR055558">
    <property type="entry name" value="DUF7134"/>
</dbReference>
<dbReference type="EC" id="2.7.13.3" evidence="2"/>
<keyword evidence="9" id="KW-0472">Membrane</keyword>
<evidence type="ECO:0000256" key="4">
    <source>
        <dbReference type="ARBA" id="ARBA00022679"/>
    </source>
</evidence>
<dbReference type="InterPro" id="IPR050482">
    <property type="entry name" value="Sensor_HK_TwoCompSys"/>
</dbReference>
<dbReference type="SUPFAM" id="SSF55874">
    <property type="entry name" value="ATPase domain of HSP90 chaperone/DNA topoisomerase II/histidine kinase"/>
    <property type="match status" value="1"/>
</dbReference>
<evidence type="ECO:0000256" key="5">
    <source>
        <dbReference type="ARBA" id="ARBA00022741"/>
    </source>
</evidence>
<evidence type="ECO:0000256" key="2">
    <source>
        <dbReference type="ARBA" id="ARBA00012438"/>
    </source>
</evidence>
<dbReference type="GO" id="GO:0016301">
    <property type="term" value="F:kinase activity"/>
    <property type="evidence" value="ECO:0007669"/>
    <property type="project" value="UniProtKB-KW"/>
</dbReference>
<dbReference type="SMART" id="SM00387">
    <property type="entry name" value="HATPase_c"/>
    <property type="match status" value="1"/>
</dbReference>
<organism evidence="11 12">
    <name type="scientific">Streptomyces pseudovenezuelae</name>
    <dbReference type="NCBI Taxonomy" id="67350"/>
    <lineage>
        <taxon>Bacteria</taxon>
        <taxon>Bacillati</taxon>
        <taxon>Actinomycetota</taxon>
        <taxon>Actinomycetes</taxon>
        <taxon>Kitasatosporales</taxon>
        <taxon>Streptomycetaceae</taxon>
        <taxon>Streptomyces</taxon>
        <taxon>Streptomyces aurantiacus group</taxon>
    </lineage>
</organism>
<keyword evidence="5" id="KW-0547">Nucleotide-binding</keyword>
<proteinExistence type="predicted"/>
<dbReference type="CDD" id="cd16917">
    <property type="entry name" value="HATPase_UhpB-NarQ-NarX-like"/>
    <property type="match status" value="1"/>
</dbReference>
<evidence type="ECO:0000313" key="11">
    <source>
        <dbReference type="EMBL" id="MDH6222822.1"/>
    </source>
</evidence>